<dbReference type="Pfam" id="PF00015">
    <property type="entry name" value="MCPsignal"/>
    <property type="match status" value="1"/>
</dbReference>
<evidence type="ECO:0000313" key="5">
    <source>
        <dbReference type="EMBL" id="KPL60202.1"/>
    </source>
</evidence>
<evidence type="ECO:0000256" key="2">
    <source>
        <dbReference type="PROSITE-ProRule" id="PRU00284"/>
    </source>
</evidence>
<reference evidence="5 6" key="1">
    <citation type="submission" date="2015-08" db="EMBL/GenBank/DDBJ databases">
        <title>Draft Genome Sequence of Bacillus vietnamensis UCD-SED5.</title>
        <authorList>
            <person name="Lee R.D."/>
            <person name="Jospin G."/>
            <person name="Lang J.M."/>
            <person name="Coil D.A."/>
            <person name="Eisen J.A."/>
        </authorList>
    </citation>
    <scope>NUCLEOTIDE SEQUENCE [LARGE SCALE GENOMIC DNA]</scope>
    <source>
        <strain evidence="5 6">UCD-SED5</strain>
    </source>
</reference>
<dbReference type="SMART" id="SM00283">
    <property type="entry name" value="MA"/>
    <property type="match status" value="1"/>
</dbReference>
<dbReference type="CDD" id="cd01068">
    <property type="entry name" value="globin_sensor"/>
    <property type="match status" value="1"/>
</dbReference>
<feature type="coiled-coil region" evidence="3">
    <location>
        <begin position="149"/>
        <end position="183"/>
    </location>
</feature>
<dbReference type="Gene3D" id="1.10.490.10">
    <property type="entry name" value="Globins"/>
    <property type="match status" value="1"/>
</dbReference>
<name>A0A0N8GH36_9BACI</name>
<protein>
    <recommendedName>
        <fullName evidence="4">Methyl-accepting transducer domain-containing protein</fullName>
    </recommendedName>
</protein>
<proteinExistence type="predicted"/>
<dbReference type="InterPro" id="IPR044398">
    <property type="entry name" value="Globin-sensor_dom"/>
</dbReference>
<dbReference type="GO" id="GO:0020037">
    <property type="term" value="F:heme binding"/>
    <property type="evidence" value="ECO:0007669"/>
    <property type="project" value="InterPro"/>
</dbReference>
<evidence type="ECO:0000313" key="6">
    <source>
        <dbReference type="Proteomes" id="UP000050398"/>
    </source>
</evidence>
<dbReference type="Gene3D" id="1.10.287.950">
    <property type="entry name" value="Methyl-accepting chemotaxis protein"/>
    <property type="match status" value="1"/>
</dbReference>
<dbReference type="GO" id="GO:0019825">
    <property type="term" value="F:oxygen binding"/>
    <property type="evidence" value="ECO:0007669"/>
    <property type="project" value="InterPro"/>
</dbReference>
<evidence type="ECO:0000256" key="3">
    <source>
        <dbReference type="SAM" id="Coils"/>
    </source>
</evidence>
<evidence type="ECO:0000256" key="1">
    <source>
        <dbReference type="ARBA" id="ARBA00023224"/>
    </source>
</evidence>
<evidence type="ECO:0000259" key="4">
    <source>
        <dbReference type="PROSITE" id="PS50111"/>
    </source>
</evidence>
<sequence>MLSEVRIEVSQDVIRQLSMIQLSNEDLAVLSSTKSYLVENIKEIIDGFYNPIENNPTLLEIIEKYSSIDRLKHTLSIHVIELTNGIIDQPFIEKRRKIAKMHIHIGLPTKWYIASFQNLQTTIFRVMYRHFTHIDDYNKVINAFTKILNLEQQLVLEAYEDEIEGVRAESQRLKEKMNDNVREATTGLTAISEESMASLDSINAKMSEVSLLSFQGTQSIEKISHFSIEGKDNMDVQKDHMSKILSDMREMLKEIDQLQHISNQIFDIVSIVQTIAEQTNLLSLNASIEAARAGEHGKGFAVVAEEVRKLSEQTKKSVTNVSSLINGTKSQVDKISDYIISVEETAKKGMDSTSRAHIFFHEIVESIDSSKSQSEKVEKEMKEISLSVEEISNAISHLSISADQLSQLTAEL</sequence>
<dbReference type="GO" id="GO:0016020">
    <property type="term" value="C:membrane"/>
    <property type="evidence" value="ECO:0007669"/>
    <property type="project" value="InterPro"/>
</dbReference>
<keyword evidence="1 2" id="KW-0807">Transducer</keyword>
<dbReference type="Proteomes" id="UP000050398">
    <property type="component" value="Unassembled WGS sequence"/>
</dbReference>
<dbReference type="SUPFAM" id="SSF46458">
    <property type="entry name" value="Globin-like"/>
    <property type="match status" value="1"/>
</dbReference>
<dbReference type="EMBL" id="LIXZ01000005">
    <property type="protein sequence ID" value="KPL60202.1"/>
    <property type="molecule type" value="Genomic_DNA"/>
</dbReference>
<dbReference type="PANTHER" id="PTHR32089">
    <property type="entry name" value="METHYL-ACCEPTING CHEMOTAXIS PROTEIN MCPB"/>
    <property type="match status" value="1"/>
</dbReference>
<keyword evidence="3" id="KW-0175">Coiled coil</keyword>
<gene>
    <name evidence="5" type="ORF">AM506_08405</name>
</gene>
<comment type="caution">
    <text evidence="5">The sequence shown here is derived from an EMBL/GenBank/DDBJ whole genome shotgun (WGS) entry which is preliminary data.</text>
</comment>
<accession>A0A0N8GH36</accession>
<dbReference type="PROSITE" id="PS50111">
    <property type="entry name" value="CHEMOTAXIS_TRANSDUC_2"/>
    <property type="match status" value="1"/>
</dbReference>
<dbReference type="InterPro" id="IPR009050">
    <property type="entry name" value="Globin-like_sf"/>
</dbReference>
<dbReference type="InterPro" id="IPR039379">
    <property type="entry name" value="Protoglobin_sensor_dom"/>
</dbReference>
<dbReference type="PATRIC" id="fig|218284.4.peg.3305"/>
<organism evidence="5 6">
    <name type="scientific">Rossellomorea vietnamensis</name>
    <dbReference type="NCBI Taxonomy" id="218284"/>
    <lineage>
        <taxon>Bacteria</taxon>
        <taxon>Bacillati</taxon>
        <taxon>Bacillota</taxon>
        <taxon>Bacilli</taxon>
        <taxon>Bacillales</taxon>
        <taxon>Bacillaceae</taxon>
        <taxon>Rossellomorea</taxon>
    </lineage>
</organism>
<dbReference type="GO" id="GO:0007165">
    <property type="term" value="P:signal transduction"/>
    <property type="evidence" value="ECO:0007669"/>
    <property type="project" value="UniProtKB-KW"/>
</dbReference>
<dbReference type="Pfam" id="PF11563">
    <property type="entry name" value="Protoglobin"/>
    <property type="match status" value="1"/>
</dbReference>
<dbReference type="InterPro" id="IPR012292">
    <property type="entry name" value="Globin/Proto"/>
</dbReference>
<dbReference type="AlphaFoldDB" id="A0A0N8GH36"/>
<feature type="domain" description="Methyl-accepting transducer" evidence="4">
    <location>
        <begin position="193"/>
        <end position="399"/>
    </location>
</feature>
<dbReference type="InterPro" id="IPR004089">
    <property type="entry name" value="MCPsignal_dom"/>
</dbReference>
<dbReference type="SUPFAM" id="SSF58104">
    <property type="entry name" value="Methyl-accepting chemotaxis protein (MCP) signaling domain"/>
    <property type="match status" value="1"/>
</dbReference>
<dbReference type="PANTHER" id="PTHR32089:SF118">
    <property type="entry name" value="HEME-BASED AEROTACTIC TRANSDUCER HEMAT"/>
    <property type="match status" value="1"/>
</dbReference>